<feature type="transmembrane region" description="Helical" evidence="2">
    <location>
        <begin position="28"/>
        <end position="48"/>
    </location>
</feature>
<feature type="compositionally biased region" description="Polar residues" evidence="1">
    <location>
        <begin position="66"/>
        <end position="77"/>
    </location>
</feature>
<keyword evidence="2" id="KW-0812">Transmembrane</keyword>
<keyword evidence="2" id="KW-1133">Transmembrane helix</keyword>
<accession>A0ABT7ZB41</accession>
<feature type="region of interest" description="Disordered" evidence="1">
    <location>
        <begin position="56"/>
        <end position="77"/>
    </location>
</feature>
<reference evidence="3" key="1">
    <citation type="submission" date="2023-06" db="EMBL/GenBank/DDBJ databases">
        <title>WGS-Sequencing of Streptomyces ficellus isolate 21 collected from sand in Gara Djebilet Iron Mine in Algeria.</title>
        <authorList>
            <person name="Zegers G.P."/>
            <person name="Gomez A."/>
            <person name="Gueddou A."/>
            <person name="Zahara A.F."/>
            <person name="Worth M."/>
            <person name="Sevigny J.L."/>
            <person name="Tisa L."/>
        </authorList>
    </citation>
    <scope>NUCLEOTIDE SEQUENCE</scope>
    <source>
        <strain evidence="3">AS11</strain>
    </source>
</reference>
<keyword evidence="4" id="KW-1185">Reference proteome</keyword>
<evidence type="ECO:0000256" key="1">
    <source>
        <dbReference type="SAM" id="MobiDB-lite"/>
    </source>
</evidence>
<protein>
    <submittedName>
        <fullName evidence="3">Uncharacterized protein</fullName>
    </submittedName>
</protein>
<dbReference type="Proteomes" id="UP001174050">
    <property type="component" value="Unassembled WGS sequence"/>
</dbReference>
<gene>
    <name evidence="3" type="ORF">QWM81_22260</name>
</gene>
<evidence type="ECO:0000313" key="4">
    <source>
        <dbReference type="Proteomes" id="UP001174050"/>
    </source>
</evidence>
<sequence>MVAGASGLAVAALYGGDAAGAWHTPWYAVIPLLSSGLVLAGLASWIGYRARRRRDARAASRDSTGAPASTSGTQAIR</sequence>
<keyword evidence="2" id="KW-0472">Membrane</keyword>
<evidence type="ECO:0000256" key="2">
    <source>
        <dbReference type="SAM" id="Phobius"/>
    </source>
</evidence>
<name>A0ABT7ZB41_9ACTN</name>
<proteinExistence type="predicted"/>
<dbReference type="EMBL" id="JAUEPL010000037">
    <property type="protein sequence ID" value="MDN3296720.1"/>
    <property type="molecule type" value="Genomic_DNA"/>
</dbReference>
<organism evidence="3 4">
    <name type="scientific">Streptomyces ficellus</name>
    <dbReference type="NCBI Taxonomy" id="1977088"/>
    <lineage>
        <taxon>Bacteria</taxon>
        <taxon>Bacillati</taxon>
        <taxon>Actinomycetota</taxon>
        <taxon>Actinomycetes</taxon>
        <taxon>Kitasatosporales</taxon>
        <taxon>Streptomycetaceae</taxon>
        <taxon>Streptomyces</taxon>
    </lineage>
</organism>
<evidence type="ECO:0000313" key="3">
    <source>
        <dbReference type="EMBL" id="MDN3296720.1"/>
    </source>
</evidence>
<comment type="caution">
    <text evidence="3">The sequence shown here is derived from an EMBL/GenBank/DDBJ whole genome shotgun (WGS) entry which is preliminary data.</text>
</comment>